<comment type="subcellular location">
    <subcellularLocation>
        <location evidence="1">Membrane</location>
        <topology evidence="1">Single-pass membrane protein</topology>
    </subcellularLocation>
</comment>
<dbReference type="PANTHER" id="PTHR48057">
    <property type="entry name" value="LEUCINE-RICH REPEAT SERINE/THREONINE-PROTEIN KINASE 1"/>
    <property type="match status" value="1"/>
</dbReference>
<dbReference type="SUPFAM" id="SSF52058">
    <property type="entry name" value="L domain-like"/>
    <property type="match status" value="1"/>
</dbReference>
<dbReference type="InterPro" id="IPR001611">
    <property type="entry name" value="Leu-rich_rpt"/>
</dbReference>
<dbReference type="AlphaFoldDB" id="J3LPW4"/>
<evidence type="ECO:0000256" key="4">
    <source>
        <dbReference type="ARBA" id="ARBA00022729"/>
    </source>
</evidence>
<reference evidence="8" key="1">
    <citation type="journal article" date="2013" name="Nat. Commun.">
        <title>Whole-genome sequencing of Oryza brachyantha reveals mechanisms underlying Oryza genome evolution.</title>
        <authorList>
            <person name="Chen J."/>
            <person name="Huang Q."/>
            <person name="Gao D."/>
            <person name="Wang J."/>
            <person name="Lang Y."/>
            <person name="Liu T."/>
            <person name="Li B."/>
            <person name="Bai Z."/>
            <person name="Luis Goicoechea J."/>
            <person name="Liang C."/>
            <person name="Chen C."/>
            <person name="Zhang W."/>
            <person name="Sun S."/>
            <person name="Liao Y."/>
            <person name="Zhang X."/>
            <person name="Yang L."/>
            <person name="Song C."/>
            <person name="Wang M."/>
            <person name="Shi J."/>
            <person name="Liu G."/>
            <person name="Liu J."/>
            <person name="Zhou H."/>
            <person name="Zhou W."/>
            <person name="Yu Q."/>
            <person name="An N."/>
            <person name="Chen Y."/>
            <person name="Cai Q."/>
            <person name="Wang B."/>
            <person name="Liu B."/>
            <person name="Min J."/>
            <person name="Huang Y."/>
            <person name="Wu H."/>
            <person name="Li Z."/>
            <person name="Zhang Y."/>
            <person name="Yin Y."/>
            <person name="Song W."/>
            <person name="Jiang J."/>
            <person name="Jackson S.A."/>
            <person name="Wing R.A."/>
            <person name="Wang J."/>
            <person name="Chen M."/>
        </authorList>
    </citation>
    <scope>NUCLEOTIDE SEQUENCE [LARGE SCALE GENOMIC DNA]</scope>
    <source>
        <strain evidence="8">cv. IRGC 101232</strain>
    </source>
</reference>
<evidence type="ECO:0000256" key="6">
    <source>
        <dbReference type="ARBA" id="ARBA00022989"/>
    </source>
</evidence>
<accession>J3LPW4</accession>
<proteinExistence type="predicted"/>
<dbReference type="HOGENOM" id="CLU_1752543_0_0_1"/>
<keyword evidence="2" id="KW-0433">Leucine-rich repeat</keyword>
<evidence type="ECO:0000256" key="7">
    <source>
        <dbReference type="ARBA" id="ARBA00023136"/>
    </source>
</evidence>
<keyword evidence="5" id="KW-0677">Repeat</keyword>
<dbReference type="STRING" id="4533.J3LPW4"/>
<organism evidence="8">
    <name type="scientific">Oryza brachyantha</name>
    <name type="common">malo sina</name>
    <dbReference type="NCBI Taxonomy" id="4533"/>
    <lineage>
        <taxon>Eukaryota</taxon>
        <taxon>Viridiplantae</taxon>
        <taxon>Streptophyta</taxon>
        <taxon>Embryophyta</taxon>
        <taxon>Tracheophyta</taxon>
        <taxon>Spermatophyta</taxon>
        <taxon>Magnoliopsida</taxon>
        <taxon>Liliopsida</taxon>
        <taxon>Poales</taxon>
        <taxon>Poaceae</taxon>
        <taxon>BOP clade</taxon>
        <taxon>Oryzoideae</taxon>
        <taxon>Oryzeae</taxon>
        <taxon>Oryzinae</taxon>
        <taxon>Oryza</taxon>
    </lineage>
</organism>
<dbReference type="EnsemblPlants" id="OB03G30900.1">
    <property type="protein sequence ID" value="OB03G30900.1"/>
    <property type="gene ID" value="OB03G30900"/>
</dbReference>
<dbReference type="Proteomes" id="UP000006038">
    <property type="component" value="Chromosome 3"/>
</dbReference>
<evidence type="ECO:0000256" key="1">
    <source>
        <dbReference type="ARBA" id="ARBA00004167"/>
    </source>
</evidence>
<evidence type="ECO:0000256" key="5">
    <source>
        <dbReference type="ARBA" id="ARBA00022737"/>
    </source>
</evidence>
<dbReference type="Gramene" id="OB03G30900.1">
    <property type="protein sequence ID" value="OB03G30900.1"/>
    <property type="gene ID" value="OB03G30900"/>
</dbReference>
<keyword evidence="6" id="KW-1133">Transmembrane helix</keyword>
<keyword evidence="3" id="KW-0812">Transmembrane</keyword>
<evidence type="ECO:0000313" key="8">
    <source>
        <dbReference type="EnsemblPlants" id="OB03G30900.1"/>
    </source>
</evidence>
<protein>
    <recommendedName>
        <fullName evidence="10">Leucine-rich repeat-containing N-terminal plant-type domain-containing protein</fullName>
    </recommendedName>
</protein>
<dbReference type="FunFam" id="3.80.10.10:FF:000129">
    <property type="entry name" value="Leucine-rich repeat receptor-like kinase"/>
    <property type="match status" value="1"/>
</dbReference>
<dbReference type="Gene3D" id="3.80.10.10">
    <property type="entry name" value="Ribonuclease Inhibitor"/>
    <property type="match status" value="1"/>
</dbReference>
<dbReference type="GO" id="GO:0016020">
    <property type="term" value="C:membrane"/>
    <property type="evidence" value="ECO:0007669"/>
    <property type="project" value="UniProtKB-SubCell"/>
</dbReference>
<dbReference type="PANTHER" id="PTHR48057:SF29">
    <property type="entry name" value="OS02G0609900 PROTEIN"/>
    <property type="match status" value="1"/>
</dbReference>
<dbReference type="Pfam" id="PF00560">
    <property type="entry name" value="LRR_1"/>
    <property type="match status" value="2"/>
</dbReference>
<keyword evidence="7" id="KW-0472">Membrane</keyword>
<sequence>MTSAIVSPSSSSVHPRAPWSTIPSLQVSALLTLGLRGDARDMPGISCSKTQPSRVTALDLESSGLNGQLPPCVANLTSLTRIHLPNNQLGGQIPPEIGQLTMLSYLNLSSNKFSGMILENLSSPNLRTVPASDIPPSLMLRPEIPHANF</sequence>
<name>J3LPW4_ORYBR</name>
<evidence type="ECO:0000313" key="9">
    <source>
        <dbReference type="Proteomes" id="UP000006038"/>
    </source>
</evidence>
<evidence type="ECO:0008006" key="10">
    <source>
        <dbReference type="Google" id="ProtNLM"/>
    </source>
</evidence>
<dbReference type="OMA" id="NGRIPPC"/>
<dbReference type="InterPro" id="IPR052595">
    <property type="entry name" value="LRRC69/RLP"/>
</dbReference>
<reference evidence="8" key="2">
    <citation type="submission" date="2013-04" db="UniProtKB">
        <authorList>
            <consortium name="EnsemblPlants"/>
        </authorList>
    </citation>
    <scope>IDENTIFICATION</scope>
</reference>
<evidence type="ECO:0000256" key="2">
    <source>
        <dbReference type="ARBA" id="ARBA00022614"/>
    </source>
</evidence>
<evidence type="ECO:0000256" key="3">
    <source>
        <dbReference type="ARBA" id="ARBA00022692"/>
    </source>
</evidence>
<keyword evidence="4" id="KW-0732">Signal</keyword>
<keyword evidence="9" id="KW-1185">Reference proteome</keyword>
<dbReference type="InterPro" id="IPR032675">
    <property type="entry name" value="LRR_dom_sf"/>
</dbReference>